<sequence length="102" mass="11662">MRITRRFWTRPTLHRTLPAEEKQQFRNSIHQVGFLGILACASIPTALFVLAGLTCGHFIVPFRTFFVATLIGKAVNRMYIQKLFVIITFSKHIVEQMVSLIG</sequence>
<keyword evidence="1" id="KW-0472">Membrane</keyword>
<gene>
    <name evidence="2" type="ORF">PLEPLA_LOCUS22816</name>
</gene>
<keyword evidence="3" id="KW-1185">Reference proteome</keyword>
<evidence type="ECO:0000313" key="2">
    <source>
        <dbReference type="EMBL" id="CAB1434770.1"/>
    </source>
</evidence>
<feature type="transmembrane region" description="Helical" evidence="1">
    <location>
        <begin position="58"/>
        <end position="75"/>
    </location>
</feature>
<dbReference type="EMBL" id="CADEAL010001691">
    <property type="protein sequence ID" value="CAB1434770.1"/>
    <property type="molecule type" value="Genomic_DNA"/>
</dbReference>
<dbReference type="AlphaFoldDB" id="A0A9N7YKF2"/>
<organism evidence="2 3">
    <name type="scientific">Pleuronectes platessa</name>
    <name type="common">European plaice</name>
    <dbReference type="NCBI Taxonomy" id="8262"/>
    <lineage>
        <taxon>Eukaryota</taxon>
        <taxon>Metazoa</taxon>
        <taxon>Chordata</taxon>
        <taxon>Craniata</taxon>
        <taxon>Vertebrata</taxon>
        <taxon>Euteleostomi</taxon>
        <taxon>Actinopterygii</taxon>
        <taxon>Neopterygii</taxon>
        <taxon>Teleostei</taxon>
        <taxon>Neoteleostei</taxon>
        <taxon>Acanthomorphata</taxon>
        <taxon>Carangaria</taxon>
        <taxon>Pleuronectiformes</taxon>
        <taxon>Pleuronectoidei</taxon>
        <taxon>Pleuronectidae</taxon>
        <taxon>Pleuronectes</taxon>
    </lineage>
</organism>
<keyword evidence="1" id="KW-1133">Transmembrane helix</keyword>
<evidence type="ECO:0000313" key="3">
    <source>
        <dbReference type="Proteomes" id="UP001153269"/>
    </source>
</evidence>
<accession>A0A9N7YKF2</accession>
<name>A0A9N7YKF2_PLEPL</name>
<feature type="transmembrane region" description="Helical" evidence="1">
    <location>
        <begin position="32"/>
        <end position="52"/>
    </location>
</feature>
<protein>
    <submittedName>
        <fullName evidence="2">Uncharacterized protein</fullName>
    </submittedName>
</protein>
<dbReference type="Proteomes" id="UP001153269">
    <property type="component" value="Unassembled WGS sequence"/>
</dbReference>
<evidence type="ECO:0000256" key="1">
    <source>
        <dbReference type="SAM" id="Phobius"/>
    </source>
</evidence>
<comment type="caution">
    <text evidence="2">The sequence shown here is derived from an EMBL/GenBank/DDBJ whole genome shotgun (WGS) entry which is preliminary data.</text>
</comment>
<keyword evidence="1" id="KW-0812">Transmembrane</keyword>
<proteinExistence type="predicted"/>
<reference evidence="2" key="1">
    <citation type="submission" date="2020-03" db="EMBL/GenBank/DDBJ databases">
        <authorList>
            <person name="Weist P."/>
        </authorList>
    </citation>
    <scope>NUCLEOTIDE SEQUENCE</scope>
</reference>